<dbReference type="KEGG" id="pbr:PB2503_11624"/>
<evidence type="ECO:0000313" key="2">
    <source>
        <dbReference type="Proteomes" id="UP000001302"/>
    </source>
</evidence>
<dbReference type="InterPro" id="IPR028978">
    <property type="entry name" value="Chorismate_lyase_/UTRA_dom_sf"/>
</dbReference>
<sequence length="185" mass="19918">MIIMSLSSPPVSACLGPGRADAVLARLPHHWVAAEELSPAERRLLDHRATMTSTLEAAFGDRLKVQPVASHVTAGKFARQAYLALEKSGRLVCATWLFVDRQAMSPRAFAAITEGREPFGRVMVREGRALATAPHAYFRLGGREGASTFLTSPFPEGAAGRVNRVIEGQGDESLAETIEILLALP</sequence>
<keyword evidence="2" id="KW-1185">Reference proteome</keyword>
<evidence type="ECO:0000313" key="1">
    <source>
        <dbReference type="EMBL" id="ADM10370.1"/>
    </source>
</evidence>
<dbReference type="AlphaFoldDB" id="E0TCY7"/>
<dbReference type="EMBL" id="CP002156">
    <property type="protein sequence ID" value="ADM10370.1"/>
    <property type="molecule type" value="Genomic_DNA"/>
</dbReference>
<gene>
    <name evidence="1" type="ordered locus">PB2503_11624</name>
</gene>
<dbReference type="HOGENOM" id="CLU_1459986_0_0_5"/>
<dbReference type="Proteomes" id="UP000001302">
    <property type="component" value="Chromosome"/>
</dbReference>
<name>E0TCY7_PARBH</name>
<dbReference type="SUPFAM" id="SSF64288">
    <property type="entry name" value="Chorismate lyase-like"/>
    <property type="match status" value="1"/>
</dbReference>
<proteinExistence type="predicted"/>
<protein>
    <submittedName>
        <fullName evidence="1">Uncharacterized protein</fullName>
    </submittedName>
</protein>
<reference evidence="2" key="1">
    <citation type="submission" date="2010-08" db="EMBL/GenBank/DDBJ databases">
        <title>Genome sequence of Parvularcula bermudensis HTCC2503.</title>
        <authorList>
            <person name="Kang D.-M."/>
            <person name="Oh H.-M."/>
            <person name="Cho J.-C."/>
        </authorList>
    </citation>
    <scope>NUCLEOTIDE SEQUENCE [LARGE SCALE GENOMIC DNA]</scope>
    <source>
        <strain evidence="2">ATCC BAA-594 / HTCC2503 / KCTC 12087</strain>
    </source>
</reference>
<dbReference type="Gene3D" id="3.40.1410.10">
    <property type="entry name" value="Chorismate lyase-like"/>
    <property type="match status" value="1"/>
</dbReference>
<dbReference type="eggNOG" id="COG3161">
    <property type="taxonomic scope" value="Bacteria"/>
</dbReference>
<organism evidence="1 2">
    <name type="scientific">Parvularcula bermudensis (strain ATCC BAA-594 / HTCC2503 / KCTC 12087)</name>
    <dbReference type="NCBI Taxonomy" id="314260"/>
    <lineage>
        <taxon>Bacteria</taxon>
        <taxon>Pseudomonadati</taxon>
        <taxon>Pseudomonadota</taxon>
        <taxon>Alphaproteobacteria</taxon>
        <taxon>Parvularculales</taxon>
        <taxon>Parvularculaceae</taxon>
        <taxon>Parvularcula</taxon>
    </lineage>
</organism>
<reference evidence="1 2" key="2">
    <citation type="journal article" date="2011" name="J. Bacteriol.">
        <title>Complete genome sequence of strain HTCC2503T of Parvularcula bermudensis, the type species of the order "Parvularculales" in the class Alphaproteobacteria.</title>
        <authorList>
            <person name="Oh H.M."/>
            <person name="Kang I."/>
            <person name="Vergin K.L."/>
            <person name="Kang D."/>
            <person name="Rhee K.H."/>
            <person name="Giovannoni S.J."/>
            <person name="Cho J.C."/>
        </authorList>
    </citation>
    <scope>NUCLEOTIDE SEQUENCE [LARGE SCALE GENOMIC DNA]</scope>
    <source>
        <strain evidence="2">ATCC BAA-594 / HTCC2503 / KCTC 12087</strain>
    </source>
</reference>
<accession>E0TCY7</accession>